<organism evidence="3 4">
    <name type="scientific">Nakamurella alba</name>
    <dbReference type="NCBI Taxonomy" id="2665158"/>
    <lineage>
        <taxon>Bacteria</taxon>
        <taxon>Bacillati</taxon>
        <taxon>Actinomycetota</taxon>
        <taxon>Actinomycetes</taxon>
        <taxon>Nakamurellales</taxon>
        <taxon>Nakamurellaceae</taxon>
        <taxon>Nakamurella</taxon>
    </lineage>
</organism>
<name>A0A7K1FMQ3_9ACTN</name>
<dbReference type="AlphaFoldDB" id="A0A7K1FMQ3"/>
<evidence type="ECO:0000256" key="1">
    <source>
        <dbReference type="SAM" id="MobiDB-lite"/>
    </source>
</evidence>
<reference evidence="3 4" key="1">
    <citation type="submission" date="2019-11" db="EMBL/GenBank/DDBJ databases">
        <authorList>
            <person name="Jiang L.-Q."/>
        </authorList>
    </citation>
    <scope>NUCLEOTIDE SEQUENCE [LARGE SCALE GENOMIC DNA]</scope>
    <source>
        <strain evidence="3 4">YIM 132087</strain>
    </source>
</reference>
<dbReference type="Pfam" id="PF21962">
    <property type="entry name" value="DUF6924"/>
    <property type="match status" value="1"/>
</dbReference>
<evidence type="ECO:0000313" key="4">
    <source>
        <dbReference type="Proteomes" id="UP000460221"/>
    </source>
</evidence>
<dbReference type="InterPro" id="IPR053832">
    <property type="entry name" value="DUF6924"/>
</dbReference>
<protein>
    <recommendedName>
        <fullName evidence="2">DUF6924 domain-containing protein</fullName>
    </recommendedName>
</protein>
<gene>
    <name evidence="3" type="ORF">GIS00_16065</name>
</gene>
<evidence type="ECO:0000313" key="3">
    <source>
        <dbReference type="EMBL" id="MTD15451.1"/>
    </source>
</evidence>
<proteinExistence type="predicted"/>
<accession>A0A7K1FMQ3</accession>
<evidence type="ECO:0000259" key="2">
    <source>
        <dbReference type="Pfam" id="PF21962"/>
    </source>
</evidence>
<feature type="region of interest" description="Disordered" evidence="1">
    <location>
        <begin position="1"/>
        <end position="21"/>
    </location>
</feature>
<dbReference type="EMBL" id="WLYK01000006">
    <property type="protein sequence ID" value="MTD15451.1"/>
    <property type="molecule type" value="Genomic_DNA"/>
</dbReference>
<keyword evidence="4" id="KW-1185">Reference proteome</keyword>
<sequence length="211" mass="21838">MPSVQVIDDGTDTAPGSTPELSPELQEQLELARCELEWDRCELIDGTAVPEPGASSIVAPPPSEVGPLGAIGNGADLVRTSFDTGTDAAFDAVCAESLAPRSADGDDPTPSVAGIECVDDPANEGMTAADLVRGAEESFSTFVVIADRITLTDPSHPVLVVDLAEEPGRAFRAAPAMLWDLDANLSIGNMWFSEFADAADASPGGVLRDLG</sequence>
<feature type="domain" description="DUF6924" evidence="2">
    <location>
        <begin position="77"/>
        <end position="208"/>
    </location>
</feature>
<dbReference type="Proteomes" id="UP000460221">
    <property type="component" value="Unassembled WGS sequence"/>
</dbReference>
<comment type="caution">
    <text evidence="3">The sequence shown here is derived from an EMBL/GenBank/DDBJ whole genome shotgun (WGS) entry which is preliminary data.</text>
</comment>